<protein>
    <submittedName>
        <fullName evidence="6">LysR family transcriptional regulator</fullName>
    </submittedName>
</protein>
<dbReference type="Gene3D" id="1.10.10.10">
    <property type="entry name" value="Winged helix-like DNA-binding domain superfamily/Winged helix DNA-binding domain"/>
    <property type="match status" value="1"/>
</dbReference>
<feature type="domain" description="HTH lysR-type" evidence="5">
    <location>
        <begin position="1"/>
        <end position="59"/>
    </location>
</feature>
<dbReference type="InterPro" id="IPR058163">
    <property type="entry name" value="LysR-type_TF_proteobact-type"/>
</dbReference>
<dbReference type="InterPro" id="IPR036390">
    <property type="entry name" value="WH_DNA-bd_sf"/>
</dbReference>
<dbReference type="GO" id="GO:0003677">
    <property type="term" value="F:DNA binding"/>
    <property type="evidence" value="ECO:0007669"/>
    <property type="project" value="UniProtKB-KW"/>
</dbReference>
<dbReference type="PANTHER" id="PTHR30537:SF5">
    <property type="entry name" value="HTH-TYPE TRANSCRIPTIONAL ACTIVATOR TTDR-RELATED"/>
    <property type="match status" value="1"/>
</dbReference>
<dbReference type="Proteomes" id="UP000244930">
    <property type="component" value="Chromosome"/>
</dbReference>
<evidence type="ECO:0000313" key="6">
    <source>
        <dbReference type="EMBL" id="AWI75361.1"/>
    </source>
</evidence>
<evidence type="ECO:0000313" key="7">
    <source>
        <dbReference type="Proteomes" id="UP000244930"/>
    </source>
</evidence>
<dbReference type="CDD" id="cd08422">
    <property type="entry name" value="PBP2_CrgA_like"/>
    <property type="match status" value="1"/>
</dbReference>
<evidence type="ECO:0000256" key="3">
    <source>
        <dbReference type="ARBA" id="ARBA00023125"/>
    </source>
</evidence>
<dbReference type="SUPFAM" id="SSF46785">
    <property type="entry name" value="Winged helix' DNA-binding domain"/>
    <property type="match status" value="1"/>
</dbReference>
<keyword evidence="2" id="KW-0805">Transcription regulation</keyword>
<dbReference type="KEGG" id="acom:CEW83_09165"/>
<reference evidence="6 7" key="1">
    <citation type="submission" date="2017-06" db="EMBL/GenBank/DDBJ databases">
        <title>Azoarcus.</title>
        <authorList>
            <person name="Woo J.-H."/>
            <person name="Kim H.-S."/>
        </authorList>
    </citation>
    <scope>NUCLEOTIDE SEQUENCE [LARGE SCALE GENOMIC DNA]</scope>
    <source>
        <strain evidence="6 7">TSPY31</strain>
    </source>
</reference>
<proteinExistence type="inferred from homology"/>
<dbReference type="PANTHER" id="PTHR30537">
    <property type="entry name" value="HTH-TYPE TRANSCRIPTIONAL REGULATOR"/>
    <property type="match status" value="1"/>
</dbReference>
<evidence type="ECO:0000256" key="1">
    <source>
        <dbReference type="ARBA" id="ARBA00009437"/>
    </source>
</evidence>
<accession>A0A2U8GP24</accession>
<comment type="similarity">
    <text evidence="1">Belongs to the LysR transcriptional regulatory family.</text>
</comment>
<dbReference type="Gene3D" id="3.40.190.290">
    <property type="match status" value="1"/>
</dbReference>
<dbReference type="Pfam" id="PF00126">
    <property type="entry name" value="HTH_1"/>
    <property type="match status" value="1"/>
</dbReference>
<evidence type="ECO:0000256" key="2">
    <source>
        <dbReference type="ARBA" id="ARBA00023015"/>
    </source>
</evidence>
<dbReference type="InterPro" id="IPR000847">
    <property type="entry name" value="LysR_HTH_N"/>
</dbReference>
<keyword evidence="3" id="KW-0238">DNA-binding</keyword>
<dbReference type="AlphaFoldDB" id="A0A2U8GP24"/>
<dbReference type="Pfam" id="PF03466">
    <property type="entry name" value="LysR_substrate"/>
    <property type="match status" value="1"/>
</dbReference>
<sequence>MDRFTSMQLFIRLVDSGSFSRTARDMNLTQPTVTKHIAAIEARLGVRLLNRNTRGMRLTEAGTLFYERCKIIQREVETADDMVTRLGERVHGRLRIASSSGFGRRVVMPLALEFMAGNPGVQLDLQFDDHMIDLVEHGIDVSVRMGKLADSTLGSRCLGLNPWVTVASPAYLARCGEPTHPSTLTAHHCIVYSSVQGDHLWHFADSKGNPVPVAVSGPVRSNNISCVASAAIDGIGIALLPLYIARRWIVRGTLTSILKGFPLPSQEIHAVYPSPRLVPAKVSAWIAFLQTQFEDDAWIRREWGNLDSLR</sequence>
<dbReference type="EMBL" id="CP022187">
    <property type="protein sequence ID" value="AWI75361.1"/>
    <property type="molecule type" value="Genomic_DNA"/>
</dbReference>
<dbReference type="SUPFAM" id="SSF53850">
    <property type="entry name" value="Periplasmic binding protein-like II"/>
    <property type="match status" value="1"/>
</dbReference>
<evidence type="ECO:0000256" key="4">
    <source>
        <dbReference type="ARBA" id="ARBA00023163"/>
    </source>
</evidence>
<keyword evidence="7" id="KW-1185">Reference proteome</keyword>
<dbReference type="FunFam" id="1.10.10.10:FF:000001">
    <property type="entry name" value="LysR family transcriptional regulator"/>
    <property type="match status" value="1"/>
</dbReference>
<name>A0A2U8GP24_9RHOO</name>
<dbReference type="GO" id="GO:0003700">
    <property type="term" value="F:DNA-binding transcription factor activity"/>
    <property type="evidence" value="ECO:0007669"/>
    <property type="project" value="InterPro"/>
</dbReference>
<dbReference type="PROSITE" id="PS50931">
    <property type="entry name" value="HTH_LYSR"/>
    <property type="match status" value="1"/>
</dbReference>
<dbReference type="InterPro" id="IPR036388">
    <property type="entry name" value="WH-like_DNA-bd_sf"/>
</dbReference>
<dbReference type="PRINTS" id="PR00039">
    <property type="entry name" value="HTHLYSR"/>
</dbReference>
<organism evidence="6 7">
    <name type="scientific">Parazoarcus communis</name>
    <dbReference type="NCBI Taxonomy" id="41977"/>
    <lineage>
        <taxon>Bacteria</taxon>
        <taxon>Pseudomonadati</taxon>
        <taxon>Pseudomonadota</taxon>
        <taxon>Betaproteobacteria</taxon>
        <taxon>Rhodocyclales</taxon>
        <taxon>Zoogloeaceae</taxon>
        <taxon>Parazoarcus</taxon>
    </lineage>
</organism>
<dbReference type="RefSeq" id="WP_108949068.1">
    <property type="nucleotide sequence ID" value="NZ_CP022187.1"/>
</dbReference>
<gene>
    <name evidence="6" type="ORF">CEW83_09165</name>
</gene>
<evidence type="ECO:0000259" key="5">
    <source>
        <dbReference type="PROSITE" id="PS50931"/>
    </source>
</evidence>
<keyword evidence="4" id="KW-0804">Transcription</keyword>
<dbReference type="InterPro" id="IPR005119">
    <property type="entry name" value="LysR_subst-bd"/>
</dbReference>